<keyword evidence="2" id="KW-1185">Reference proteome</keyword>
<evidence type="ECO:0000313" key="1">
    <source>
        <dbReference type="EMBL" id="MBK1620031.1"/>
    </source>
</evidence>
<organism evidence="1 2">
    <name type="scientific">Lamprobacter modestohalophilus</name>
    <dbReference type="NCBI Taxonomy" id="1064514"/>
    <lineage>
        <taxon>Bacteria</taxon>
        <taxon>Pseudomonadati</taxon>
        <taxon>Pseudomonadota</taxon>
        <taxon>Gammaproteobacteria</taxon>
        <taxon>Chromatiales</taxon>
        <taxon>Chromatiaceae</taxon>
        <taxon>Lamprobacter</taxon>
    </lineage>
</organism>
<dbReference type="AlphaFoldDB" id="A0A9X0WAR0"/>
<comment type="caution">
    <text evidence="1">The sequence shown here is derived from an EMBL/GenBank/DDBJ whole genome shotgun (WGS) entry which is preliminary data.</text>
</comment>
<accession>A0A9X0WAR0</accession>
<name>A0A9X0WAR0_9GAMM</name>
<dbReference type="Proteomes" id="UP001138768">
    <property type="component" value="Unassembled WGS sequence"/>
</dbReference>
<dbReference type="EMBL" id="NRRY01000030">
    <property type="protein sequence ID" value="MBK1620031.1"/>
    <property type="molecule type" value="Genomic_DNA"/>
</dbReference>
<gene>
    <name evidence="1" type="ORF">CKO42_16600</name>
</gene>
<reference evidence="1 2" key="1">
    <citation type="journal article" date="2020" name="Microorganisms">
        <title>Osmotic Adaptation and Compatible Solute Biosynthesis of Phototrophic Bacteria as Revealed from Genome Analyses.</title>
        <authorList>
            <person name="Imhoff J.F."/>
            <person name="Rahn T."/>
            <person name="Kunzel S."/>
            <person name="Keller A."/>
            <person name="Neulinger S.C."/>
        </authorList>
    </citation>
    <scope>NUCLEOTIDE SEQUENCE [LARGE SCALE GENOMIC DNA]</scope>
    <source>
        <strain evidence="1 2">DSM 25653</strain>
    </source>
</reference>
<sequence>MRSLIPLFLFAIVIVGIGFFFKGHSNSVNLYHICDLEVPWYDAMFLDAIKDKSGCARYQ</sequence>
<protein>
    <submittedName>
        <fullName evidence="1">Uncharacterized protein</fullName>
    </submittedName>
</protein>
<dbReference type="RefSeq" id="WP_200246442.1">
    <property type="nucleotide sequence ID" value="NZ_JAXUFI010000002.1"/>
</dbReference>
<evidence type="ECO:0000313" key="2">
    <source>
        <dbReference type="Proteomes" id="UP001138768"/>
    </source>
</evidence>
<proteinExistence type="predicted"/>